<evidence type="ECO:0000313" key="6">
    <source>
        <dbReference type="Proteomes" id="UP000032545"/>
    </source>
</evidence>
<reference evidence="6" key="1">
    <citation type="submission" date="2015-02" db="EMBL/GenBank/DDBJ databases">
        <title>Draft Genome of Frankia sp. CpI1-S.</title>
        <authorList>
            <person name="Oshone R.T."/>
            <person name="Ngom M."/>
            <person name="Ghodhbane-Gtari F."/>
            <person name="Gtari M."/>
            <person name="Morris K."/>
            <person name="Thomas K."/>
            <person name="Sen A."/>
            <person name="Tisa L.S."/>
        </authorList>
    </citation>
    <scope>NUCLEOTIDE SEQUENCE [LARGE SCALE GENOMIC DNA]</scope>
    <source>
        <strain evidence="6">CpI1-S</strain>
    </source>
</reference>
<dbReference type="PROSITE" id="PS50082">
    <property type="entry name" value="WD_REPEATS_2"/>
    <property type="match status" value="6"/>
</dbReference>
<comment type="caution">
    <text evidence="5">The sequence shown here is derived from an EMBL/GenBank/DDBJ whole genome shotgun (WGS) entry which is preliminary data.</text>
</comment>
<evidence type="ECO:0000313" key="5">
    <source>
        <dbReference type="EMBL" id="KJE25241.1"/>
    </source>
</evidence>
<accession>A0A0D8BM97</accession>
<keyword evidence="6" id="KW-1185">Reference proteome</keyword>
<dbReference type="PROSITE" id="PS50294">
    <property type="entry name" value="WD_REPEATS_REGION"/>
    <property type="match status" value="6"/>
</dbReference>
<dbReference type="InterPro" id="IPR036322">
    <property type="entry name" value="WD40_repeat_dom_sf"/>
</dbReference>
<feature type="region of interest" description="Disordered" evidence="4">
    <location>
        <begin position="221"/>
        <end position="284"/>
    </location>
</feature>
<dbReference type="PATRIC" id="fig|1502723.3.peg.416"/>
<feature type="compositionally biased region" description="Low complexity" evidence="4">
    <location>
        <begin position="270"/>
        <end position="281"/>
    </location>
</feature>
<dbReference type="PROSITE" id="PS00678">
    <property type="entry name" value="WD_REPEATS_1"/>
    <property type="match status" value="3"/>
</dbReference>
<evidence type="ECO:0000256" key="4">
    <source>
        <dbReference type="SAM" id="MobiDB-lite"/>
    </source>
</evidence>
<feature type="repeat" description="WD" evidence="3">
    <location>
        <begin position="395"/>
        <end position="428"/>
    </location>
</feature>
<feature type="repeat" description="WD" evidence="3">
    <location>
        <begin position="575"/>
        <end position="608"/>
    </location>
</feature>
<dbReference type="InterPro" id="IPR050505">
    <property type="entry name" value="WDR55/POC1"/>
</dbReference>
<dbReference type="SMART" id="SM00320">
    <property type="entry name" value="WD40"/>
    <property type="match status" value="7"/>
</dbReference>
<organism evidence="5 6">
    <name type="scientific">Frankia torreyi</name>
    <dbReference type="NCBI Taxonomy" id="1856"/>
    <lineage>
        <taxon>Bacteria</taxon>
        <taxon>Bacillati</taxon>
        <taxon>Actinomycetota</taxon>
        <taxon>Actinomycetes</taxon>
        <taxon>Frankiales</taxon>
        <taxon>Frankiaceae</taxon>
        <taxon>Frankia</taxon>
    </lineage>
</organism>
<protein>
    <submittedName>
        <fullName evidence="5">WD domain, G-beta repeat-containing protein</fullName>
    </submittedName>
</protein>
<dbReference type="Pfam" id="PF00400">
    <property type="entry name" value="WD40"/>
    <property type="match status" value="7"/>
</dbReference>
<dbReference type="SUPFAM" id="SSF50978">
    <property type="entry name" value="WD40 repeat-like"/>
    <property type="match status" value="1"/>
</dbReference>
<dbReference type="Gene3D" id="2.130.10.10">
    <property type="entry name" value="YVTN repeat-like/Quinoprotein amine dehydrogenase"/>
    <property type="match status" value="3"/>
</dbReference>
<name>A0A0D8BM97_9ACTN</name>
<dbReference type="PANTHER" id="PTHR44019">
    <property type="entry name" value="WD REPEAT-CONTAINING PROTEIN 55"/>
    <property type="match status" value="1"/>
</dbReference>
<dbReference type="InterPro" id="IPR020472">
    <property type="entry name" value="WD40_PAC1"/>
</dbReference>
<dbReference type="AlphaFoldDB" id="A0A0D8BM97"/>
<dbReference type="PRINTS" id="PR00320">
    <property type="entry name" value="GPROTEINBRPT"/>
</dbReference>
<dbReference type="InterPro" id="IPR001680">
    <property type="entry name" value="WD40_rpt"/>
</dbReference>
<evidence type="ECO:0000256" key="2">
    <source>
        <dbReference type="ARBA" id="ARBA00022737"/>
    </source>
</evidence>
<feature type="region of interest" description="Disordered" evidence="4">
    <location>
        <begin position="1"/>
        <end position="42"/>
    </location>
</feature>
<dbReference type="RefSeq" id="WP_063925250.1">
    <property type="nucleotide sequence ID" value="NZ_JYFN01000002.1"/>
</dbReference>
<dbReference type="CDD" id="cd00200">
    <property type="entry name" value="WD40"/>
    <property type="match status" value="1"/>
</dbReference>
<dbReference type="EMBL" id="JYFN01000002">
    <property type="protein sequence ID" value="KJE25241.1"/>
    <property type="molecule type" value="Genomic_DNA"/>
</dbReference>
<proteinExistence type="predicted"/>
<dbReference type="OrthoDB" id="3204737at2"/>
<feature type="compositionally biased region" description="Gly residues" evidence="4">
    <location>
        <begin position="21"/>
        <end position="36"/>
    </location>
</feature>
<feature type="repeat" description="WD" evidence="3">
    <location>
        <begin position="530"/>
        <end position="563"/>
    </location>
</feature>
<feature type="repeat" description="WD" evidence="3">
    <location>
        <begin position="310"/>
        <end position="333"/>
    </location>
</feature>
<dbReference type="Proteomes" id="UP000032545">
    <property type="component" value="Unassembled WGS sequence"/>
</dbReference>
<dbReference type="InterPro" id="IPR019775">
    <property type="entry name" value="WD40_repeat_CS"/>
</dbReference>
<feature type="repeat" description="WD" evidence="3">
    <location>
        <begin position="440"/>
        <end position="473"/>
    </location>
</feature>
<evidence type="ECO:0000256" key="3">
    <source>
        <dbReference type="PROSITE-ProRule" id="PRU00221"/>
    </source>
</evidence>
<feature type="region of interest" description="Disordered" evidence="4">
    <location>
        <begin position="150"/>
        <end position="170"/>
    </location>
</feature>
<dbReference type="PANTHER" id="PTHR44019:SF8">
    <property type="entry name" value="POC1 CENTRIOLAR PROTEIN HOMOLOG"/>
    <property type="match status" value="1"/>
</dbReference>
<feature type="repeat" description="WD" evidence="3">
    <location>
        <begin position="485"/>
        <end position="526"/>
    </location>
</feature>
<keyword evidence="1 3" id="KW-0853">WD repeat</keyword>
<keyword evidence="2" id="KW-0677">Repeat</keyword>
<gene>
    <name evidence="5" type="ORF">FF36_00374</name>
</gene>
<evidence type="ECO:0000256" key="1">
    <source>
        <dbReference type="ARBA" id="ARBA00022574"/>
    </source>
</evidence>
<dbReference type="InterPro" id="IPR015943">
    <property type="entry name" value="WD40/YVTN_repeat-like_dom_sf"/>
</dbReference>
<sequence>MGGAAAEPGSGTGADAAAAGGRAGPGELGGPPGGEGRTVPAGPSWDIIVSHSVAEPDAAWARWLCWQLAHAGYRVLSHPLVDSAPPAGAAPVDLDRHLTLGGEILVIWSAAYRAQTARSVAAGTPARATVAGNAAMPGMAAVADKATMAGAPPTTRPGRDAGPPRTAGVGAGGGGRIILVRIEDCSRPAPFAGLLAFDLFGLDATLARDWLLRQVTVVAPRPATDLTPPPFPPTSFAGTDTGADGQPSPCPGDAGGHRPPGPPARGGTAGASAGATFTGAGVRRERGAARDLAAARRLAVLPEERGHPMSVSFSPTAALLATGGTDTTVRLWQAAFPDPPRLVATVGYGRRINQEWARAVTFSPDGRILAAAGDAGTTVLWQVADPARPVPLMTLTGHRGYLHDLGFSPGGTLLATAGDDRAVLLWDLAEPGVPRRAAILAGHRSAVRAVAFSPDGTLLATGAEDRTVTLWDLADPTHPSATVTLSGARGAVFSVAFSPDGDLLAVAGKDRTVRVYSVADPTTETVLVEIADHRRAVQAVAFSPDGTLLATASADRTATVRDITDPERPGPGHRLPAHAGPVQDVAFAPDSRLLATAGADRRTVLWDLFPSPPADAR</sequence>
<reference evidence="5 6" key="2">
    <citation type="journal article" date="2016" name="Genome Announc.">
        <title>Permanent Draft Genome Sequences for Two Variants of Frankia sp. Strain CpI1, the First Frankia Strain Isolated from Root Nodules of Comptonia peregrina.</title>
        <authorList>
            <person name="Oshone R."/>
            <person name="Hurst S.G.IV."/>
            <person name="Abebe-Akele F."/>
            <person name="Simpson S."/>
            <person name="Morris K."/>
            <person name="Thomas W.K."/>
            <person name="Tisa L.S."/>
        </authorList>
    </citation>
    <scope>NUCLEOTIDE SEQUENCE [LARGE SCALE GENOMIC DNA]</scope>
    <source>
        <strain evidence="6">CpI1-S</strain>
    </source>
</reference>